<evidence type="ECO:0000256" key="1">
    <source>
        <dbReference type="ARBA" id="ARBA00022737"/>
    </source>
</evidence>
<dbReference type="OrthoDB" id="194358at2759"/>
<sequence length="475" mass="53122">MSGHLPVVEFLISKGARIDQVDNGGYTPLQAAAWKRHLPVAEYLKRSKIDQANNSGQTPLMVASEEGHLDVVRVLVDANSSLVLCDNVNFNVMIVFETLVPQDGNTAKDIATKKGHLEIAAYLDEAVGHRSTSVVKALNTPTNNSPEPTPTAQTESDVEPEHSSDEGAQLLTTALSMLDVASTEALSHAFGKNLIPNLVQNPNYVAYIQDKNFLNLLLGRQTEVQNVRRSLDDPRMCQVVIFQLGQTAPVNVVEEYLLGTNQPRAILKKFTITIETAMKANHYIFPAKNNQKTGDVLVAKLIEKKGHDFLAKLHTDGNPETLLALQRMVQCEDWGEVQFHKHKCYAVVMNKGMCNCKERLKELPPSDVQQPTVCVFEPNYIGCSSPPQRQVYPWRHQAQNFVYFDPAGFKAIDFEHTKPFEERIERAHFTREYCPPEMAKLYFAPTLKVFASPALDVWSTAVLVLNVFGKRRCSH</sequence>
<accession>A0A485KUH9</accession>
<dbReference type="InterPro" id="IPR036770">
    <property type="entry name" value="Ankyrin_rpt-contain_sf"/>
</dbReference>
<name>A0A485KUH9_9STRA</name>
<dbReference type="EMBL" id="CAADRA010005354">
    <property type="protein sequence ID" value="VFT88869.1"/>
    <property type="molecule type" value="Genomic_DNA"/>
</dbReference>
<dbReference type="SMART" id="SM00248">
    <property type="entry name" value="ANK"/>
    <property type="match status" value="3"/>
</dbReference>
<dbReference type="EMBL" id="VJMH01005333">
    <property type="protein sequence ID" value="KAF0697289.1"/>
    <property type="molecule type" value="Genomic_DNA"/>
</dbReference>
<dbReference type="Gene3D" id="1.25.40.20">
    <property type="entry name" value="Ankyrin repeat-containing domain"/>
    <property type="match status" value="1"/>
</dbReference>
<evidence type="ECO:0000313" key="7">
    <source>
        <dbReference type="Proteomes" id="UP000332933"/>
    </source>
</evidence>
<feature type="repeat" description="ANK" evidence="3">
    <location>
        <begin position="1"/>
        <end position="23"/>
    </location>
</feature>
<dbReference type="PROSITE" id="PS50297">
    <property type="entry name" value="ANK_REP_REGION"/>
    <property type="match status" value="1"/>
</dbReference>
<evidence type="ECO:0000256" key="3">
    <source>
        <dbReference type="PROSITE-ProRule" id="PRU00023"/>
    </source>
</evidence>
<protein>
    <submittedName>
        <fullName evidence="6">Aste57867_12014 protein</fullName>
    </submittedName>
</protein>
<dbReference type="PANTHER" id="PTHR24173:SF74">
    <property type="entry name" value="ANKYRIN REPEAT DOMAIN-CONTAINING PROTEIN 16"/>
    <property type="match status" value="1"/>
</dbReference>
<dbReference type="AlphaFoldDB" id="A0A485KUH9"/>
<keyword evidence="2 3" id="KW-0040">ANK repeat</keyword>
<organism evidence="6 7">
    <name type="scientific">Aphanomyces stellatus</name>
    <dbReference type="NCBI Taxonomy" id="120398"/>
    <lineage>
        <taxon>Eukaryota</taxon>
        <taxon>Sar</taxon>
        <taxon>Stramenopiles</taxon>
        <taxon>Oomycota</taxon>
        <taxon>Saprolegniomycetes</taxon>
        <taxon>Saprolegniales</taxon>
        <taxon>Verrucalvaceae</taxon>
        <taxon>Aphanomyces</taxon>
    </lineage>
</organism>
<reference evidence="5" key="2">
    <citation type="submission" date="2019-06" db="EMBL/GenBank/DDBJ databases">
        <title>Genomics analysis of Aphanomyces spp. identifies a new class of oomycete effector associated with host adaptation.</title>
        <authorList>
            <person name="Gaulin E."/>
        </authorList>
    </citation>
    <scope>NUCLEOTIDE SEQUENCE</scope>
    <source>
        <strain evidence="5">CBS 578.67</strain>
    </source>
</reference>
<evidence type="ECO:0000313" key="6">
    <source>
        <dbReference type="EMBL" id="VFT88869.1"/>
    </source>
</evidence>
<keyword evidence="1" id="KW-0677">Repeat</keyword>
<evidence type="ECO:0000256" key="2">
    <source>
        <dbReference type="ARBA" id="ARBA00023043"/>
    </source>
</evidence>
<dbReference type="PROSITE" id="PS50088">
    <property type="entry name" value="ANK_REPEAT"/>
    <property type="match status" value="2"/>
</dbReference>
<keyword evidence="7" id="KW-1185">Reference proteome</keyword>
<feature type="repeat" description="ANK" evidence="3">
    <location>
        <begin position="55"/>
        <end position="87"/>
    </location>
</feature>
<dbReference type="Proteomes" id="UP000332933">
    <property type="component" value="Unassembled WGS sequence"/>
</dbReference>
<dbReference type="PANTHER" id="PTHR24173">
    <property type="entry name" value="ANKYRIN REPEAT CONTAINING"/>
    <property type="match status" value="1"/>
</dbReference>
<dbReference type="Pfam" id="PF12796">
    <property type="entry name" value="Ank_2"/>
    <property type="match status" value="1"/>
</dbReference>
<feature type="region of interest" description="Disordered" evidence="4">
    <location>
        <begin position="137"/>
        <end position="165"/>
    </location>
</feature>
<gene>
    <name evidence="6" type="primary">Aste57867_12014</name>
    <name evidence="5" type="ORF">As57867_011969</name>
    <name evidence="6" type="ORF">ASTE57867_12014</name>
</gene>
<evidence type="ECO:0000256" key="4">
    <source>
        <dbReference type="SAM" id="MobiDB-lite"/>
    </source>
</evidence>
<reference evidence="6 7" key="1">
    <citation type="submission" date="2019-03" db="EMBL/GenBank/DDBJ databases">
        <authorList>
            <person name="Gaulin E."/>
            <person name="Dumas B."/>
        </authorList>
    </citation>
    <scope>NUCLEOTIDE SEQUENCE [LARGE SCALE GENOMIC DNA]</scope>
    <source>
        <strain evidence="6">CBS 568.67</strain>
    </source>
</reference>
<dbReference type="SUPFAM" id="SSF48403">
    <property type="entry name" value="Ankyrin repeat"/>
    <property type="match status" value="1"/>
</dbReference>
<dbReference type="InterPro" id="IPR002110">
    <property type="entry name" value="Ankyrin_rpt"/>
</dbReference>
<proteinExistence type="predicted"/>
<evidence type="ECO:0000313" key="5">
    <source>
        <dbReference type="EMBL" id="KAF0697289.1"/>
    </source>
</evidence>